<dbReference type="PANTHER" id="PTHR37326">
    <property type="entry name" value="BLL3975 PROTEIN"/>
    <property type="match status" value="1"/>
</dbReference>
<evidence type="ECO:0000313" key="6">
    <source>
        <dbReference type="EMBL" id="QTD52041.1"/>
    </source>
</evidence>
<dbReference type="AlphaFoldDB" id="A0A8A4TSM4"/>
<organism evidence="6 7">
    <name type="scientific">Sulfidibacter corallicola</name>
    <dbReference type="NCBI Taxonomy" id="2818388"/>
    <lineage>
        <taxon>Bacteria</taxon>
        <taxon>Pseudomonadati</taxon>
        <taxon>Acidobacteriota</taxon>
        <taxon>Holophagae</taxon>
        <taxon>Acanthopleuribacterales</taxon>
        <taxon>Acanthopleuribacteraceae</taxon>
        <taxon>Sulfidibacter</taxon>
    </lineage>
</organism>
<evidence type="ECO:0000256" key="3">
    <source>
        <dbReference type="ARBA" id="ARBA00022801"/>
    </source>
</evidence>
<dbReference type="EMBL" id="CP071793">
    <property type="protein sequence ID" value="QTD52041.1"/>
    <property type="molecule type" value="Genomic_DNA"/>
</dbReference>
<dbReference type="Gene3D" id="3.40.630.10">
    <property type="entry name" value="Zn peptidases"/>
    <property type="match status" value="1"/>
</dbReference>
<keyword evidence="7" id="KW-1185">Reference proteome</keyword>
<sequence>MTNEDIGTLNSAKLVDHLDIDSLPHGTISRLRVVLTHDGMGRNIWVPVLVYRGERPGPTFGITAALHGNEVNGIPVIHRLFAKLDRSLRGTVVAVPVVNVPGFNARTRAFTDRKDLNNIMPGRPDGNDSSVYAHRFSERIVRHFNYLVDLHTASFGRINSLYVRADMTDQTTAQMAYLQRPQIILHNPPSDGTLRGHAMSMGIPAITVEIGNPHRFQQEYIRLSLAGLRAVLSEVGMMRKRHRALGPAPVLCENSYWIYTDHGGLLEVFPNVTEEVKTNQVIARLTNVFGDVTREYRAPQDGIVIGKSVEPVGQTGARILHLGLTADSKSLALFRRREEDE</sequence>
<accession>A0A8A4TSM4</accession>
<feature type="domain" description="Succinylglutamate desuccinylase/Aspartoacylase catalytic" evidence="5">
    <location>
        <begin position="56"/>
        <end position="233"/>
    </location>
</feature>
<dbReference type="PANTHER" id="PTHR37326:SF1">
    <property type="entry name" value="BLL3975 PROTEIN"/>
    <property type="match status" value="1"/>
</dbReference>
<dbReference type="Pfam" id="PF24827">
    <property type="entry name" value="AstE_AspA_cat"/>
    <property type="match status" value="1"/>
</dbReference>
<evidence type="ECO:0000259" key="5">
    <source>
        <dbReference type="Pfam" id="PF24827"/>
    </source>
</evidence>
<evidence type="ECO:0000256" key="2">
    <source>
        <dbReference type="ARBA" id="ARBA00022723"/>
    </source>
</evidence>
<evidence type="ECO:0000256" key="1">
    <source>
        <dbReference type="ARBA" id="ARBA00001947"/>
    </source>
</evidence>
<dbReference type="Proteomes" id="UP000663929">
    <property type="component" value="Chromosome"/>
</dbReference>
<name>A0A8A4TSM4_SULCO</name>
<keyword evidence="2" id="KW-0479">Metal-binding</keyword>
<dbReference type="GO" id="GO:0016811">
    <property type="term" value="F:hydrolase activity, acting on carbon-nitrogen (but not peptide) bonds, in linear amides"/>
    <property type="evidence" value="ECO:0007669"/>
    <property type="project" value="InterPro"/>
</dbReference>
<evidence type="ECO:0000313" key="7">
    <source>
        <dbReference type="Proteomes" id="UP000663929"/>
    </source>
</evidence>
<comment type="cofactor">
    <cofactor evidence="1">
        <name>Zn(2+)</name>
        <dbReference type="ChEBI" id="CHEBI:29105"/>
    </cofactor>
</comment>
<dbReference type="PIRSF" id="PIRSF039012">
    <property type="entry name" value="ASP"/>
    <property type="match status" value="1"/>
</dbReference>
<reference evidence="6" key="1">
    <citation type="submission" date="2021-03" db="EMBL/GenBank/DDBJ databases">
        <title>Acanthopleuribacteraceae sp. M133.</title>
        <authorList>
            <person name="Wang G."/>
        </authorList>
    </citation>
    <scope>NUCLEOTIDE SEQUENCE</scope>
    <source>
        <strain evidence="6">M133</strain>
    </source>
</reference>
<evidence type="ECO:0000256" key="4">
    <source>
        <dbReference type="ARBA" id="ARBA00022833"/>
    </source>
</evidence>
<keyword evidence="4" id="KW-0862">Zinc</keyword>
<proteinExistence type="predicted"/>
<dbReference type="InterPro" id="IPR043795">
    <property type="entry name" value="N-alpha-Ac-DABA-like"/>
</dbReference>
<dbReference type="InterPro" id="IPR053138">
    <property type="entry name" value="N-alpha-Ac-DABA_deacetylase"/>
</dbReference>
<dbReference type="SUPFAM" id="SSF53187">
    <property type="entry name" value="Zn-dependent exopeptidases"/>
    <property type="match status" value="1"/>
</dbReference>
<dbReference type="GO" id="GO:0016788">
    <property type="term" value="F:hydrolase activity, acting on ester bonds"/>
    <property type="evidence" value="ECO:0007669"/>
    <property type="project" value="InterPro"/>
</dbReference>
<dbReference type="GO" id="GO:0046872">
    <property type="term" value="F:metal ion binding"/>
    <property type="evidence" value="ECO:0007669"/>
    <property type="project" value="UniProtKB-KW"/>
</dbReference>
<dbReference type="RefSeq" id="WP_237382151.1">
    <property type="nucleotide sequence ID" value="NZ_CP071793.1"/>
</dbReference>
<protein>
    <submittedName>
        <fullName evidence="6">Succinylglutamate desuccinylase/aspartoacylase family protein</fullName>
    </submittedName>
</protein>
<keyword evidence="3" id="KW-0378">Hydrolase</keyword>
<gene>
    <name evidence="6" type="ORF">J3U87_06170</name>
</gene>
<dbReference type="KEGG" id="scor:J3U87_06170"/>
<dbReference type="InterPro" id="IPR055438">
    <property type="entry name" value="AstE_AspA_cat"/>
</dbReference>
<dbReference type="CDD" id="cd06251">
    <property type="entry name" value="M14_ASTE_ASPA-like"/>
    <property type="match status" value="1"/>
</dbReference>